<feature type="transmembrane region" description="Helical" evidence="1">
    <location>
        <begin position="108"/>
        <end position="132"/>
    </location>
</feature>
<comment type="caution">
    <text evidence="2">The sequence shown here is derived from an EMBL/GenBank/DDBJ whole genome shotgun (WGS) entry which is preliminary data.</text>
</comment>
<feature type="transmembrane region" description="Helical" evidence="1">
    <location>
        <begin position="245"/>
        <end position="265"/>
    </location>
</feature>
<gene>
    <name evidence="2" type="ORF">D7M11_28280</name>
</gene>
<evidence type="ECO:0000313" key="3">
    <source>
        <dbReference type="Proteomes" id="UP000282311"/>
    </source>
</evidence>
<dbReference type="EMBL" id="RBAH01000027">
    <property type="protein sequence ID" value="RKN72381.1"/>
    <property type="molecule type" value="Genomic_DNA"/>
</dbReference>
<evidence type="ECO:0000256" key="1">
    <source>
        <dbReference type="SAM" id="Phobius"/>
    </source>
</evidence>
<name>A0A3B0BI28_9BACL</name>
<protein>
    <submittedName>
        <fullName evidence="2">DUF4184 family protein</fullName>
    </submittedName>
</protein>
<reference evidence="2 3" key="1">
    <citation type="journal article" date="2007" name="Int. J. Syst. Evol. Microbiol.">
        <title>Paenibacillus ginsengarvi sp. nov., isolated from soil from ginseng cultivation.</title>
        <authorList>
            <person name="Yoon M.H."/>
            <person name="Ten L.N."/>
            <person name="Im W.T."/>
        </authorList>
    </citation>
    <scope>NUCLEOTIDE SEQUENCE [LARGE SCALE GENOMIC DNA]</scope>
    <source>
        <strain evidence="2 3">KCTC 13059</strain>
    </source>
</reference>
<dbReference type="AlphaFoldDB" id="A0A3B0BI28"/>
<keyword evidence="1" id="KW-0472">Membrane</keyword>
<accession>A0A3B0BI28</accession>
<feature type="transmembrane region" description="Helical" evidence="1">
    <location>
        <begin position="153"/>
        <end position="173"/>
    </location>
</feature>
<dbReference type="InterPro" id="IPR025238">
    <property type="entry name" value="DUF4184"/>
</dbReference>
<dbReference type="Proteomes" id="UP000282311">
    <property type="component" value="Unassembled WGS sequence"/>
</dbReference>
<organism evidence="2 3">
    <name type="scientific">Paenibacillus ginsengarvi</name>
    <dbReference type="NCBI Taxonomy" id="400777"/>
    <lineage>
        <taxon>Bacteria</taxon>
        <taxon>Bacillati</taxon>
        <taxon>Bacillota</taxon>
        <taxon>Bacilli</taxon>
        <taxon>Bacillales</taxon>
        <taxon>Paenibacillaceae</taxon>
        <taxon>Paenibacillus</taxon>
    </lineage>
</organism>
<keyword evidence="1" id="KW-1133">Transmembrane helix</keyword>
<feature type="transmembrane region" description="Helical" evidence="1">
    <location>
        <begin position="204"/>
        <end position="225"/>
    </location>
</feature>
<keyword evidence="1" id="KW-0812">Transmembrane</keyword>
<evidence type="ECO:0000313" key="2">
    <source>
        <dbReference type="EMBL" id="RKN72381.1"/>
    </source>
</evidence>
<sequence>MPADTICIRGHFFLRRHNWRETKFDVGRWNNKAPKTALSSELQWEDCTLMPYTPAHPITAIALIWMFPNRFNKTGLVIGTMAPDLQNFIELRPADTGFGHSALGMLTYGLPASIVLAFAFHRLVMPAAAVYLPKPLNRIAAKYWKQGWSVTGVRSWAVFLLSIALGMYSHLFLDGFSHKGGLMYPFATATVEWMMPGVKSPGGVVQFVLSIVGIGIELLLLRVFVYRRREEAAVLPDVRFRTKALFWLLVASAIVLVTLIGMLMYRPHHFHHFRYMFYILPIAPLTGAVLGIIAASALHALFFEKWNKRMHL</sequence>
<dbReference type="Pfam" id="PF13803">
    <property type="entry name" value="DUF4184"/>
    <property type="match status" value="1"/>
</dbReference>
<proteinExistence type="predicted"/>
<feature type="transmembrane region" description="Helical" evidence="1">
    <location>
        <begin position="277"/>
        <end position="303"/>
    </location>
</feature>
<keyword evidence="3" id="KW-1185">Reference proteome</keyword>